<dbReference type="Pfam" id="PF13487">
    <property type="entry name" value="HD_5"/>
    <property type="match status" value="1"/>
</dbReference>
<dbReference type="GO" id="GO:0016787">
    <property type="term" value="F:hydrolase activity"/>
    <property type="evidence" value="ECO:0007669"/>
    <property type="project" value="UniProtKB-KW"/>
</dbReference>
<dbReference type="NCBIfam" id="TIGR00277">
    <property type="entry name" value="HDIG"/>
    <property type="match status" value="1"/>
</dbReference>
<feature type="region of interest" description="Disordered" evidence="1">
    <location>
        <begin position="58"/>
        <end position="97"/>
    </location>
</feature>
<keyword evidence="4" id="KW-1185">Reference proteome</keyword>
<name>A0A0S4LJF7_9BACT</name>
<evidence type="ECO:0000313" key="4">
    <source>
        <dbReference type="Proteomes" id="UP000199032"/>
    </source>
</evidence>
<organism evidence="3 4">
    <name type="scientific">Candidatus Nitrospira nitrosa</name>
    <dbReference type="NCBI Taxonomy" id="1742972"/>
    <lineage>
        <taxon>Bacteria</taxon>
        <taxon>Pseudomonadati</taxon>
        <taxon>Nitrospirota</taxon>
        <taxon>Nitrospiria</taxon>
        <taxon>Nitrospirales</taxon>
        <taxon>Nitrospiraceae</taxon>
        <taxon>Nitrospira</taxon>
    </lineage>
</organism>
<feature type="compositionally biased region" description="Pro residues" evidence="1">
    <location>
        <begin position="81"/>
        <end position="92"/>
    </location>
</feature>
<evidence type="ECO:0000256" key="1">
    <source>
        <dbReference type="SAM" id="MobiDB-lite"/>
    </source>
</evidence>
<dbReference type="InterPro" id="IPR037522">
    <property type="entry name" value="HD_GYP_dom"/>
</dbReference>
<dbReference type="EMBL" id="CZQA01000010">
    <property type="protein sequence ID" value="CUS37715.1"/>
    <property type="molecule type" value="Genomic_DNA"/>
</dbReference>
<dbReference type="RefSeq" id="WP_090750204.1">
    <property type="nucleotide sequence ID" value="NZ_CZQA01000010.1"/>
</dbReference>
<dbReference type="PROSITE" id="PS51832">
    <property type="entry name" value="HD_GYP"/>
    <property type="match status" value="1"/>
</dbReference>
<dbReference type="OrthoDB" id="9764808at2"/>
<keyword evidence="3" id="KW-0378">Hydrolase</keyword>
<proteinExistence type="predicted"/>
<gene>
    <name evidence="3" type="ORF">COMA1_40216</name>
</gene>
<dbReference type="InterPro" id="IPR006675">
    <property type="entry name" value="HDIG_dom"/>
</dbReference>
<sequence>MATKRISIDQLILGMYLVDMDVPWYRTPFLSHKFAIKDLDTIHLMKRHGIRMVTIDTSKGLDVPSTPSPTSPESLEHSAQPEPPHLESPPPANTIAPAGIATCDAHQLPSVIYAQAQEAVERIFSDLERGIPPSPEATKAIVSTVLAHVLSDHAAMATQLAIQKIKQFDRSLTTHALDTCILSLIVALEIGLDQPTQELVGMGALLHDSGYVRLPRNLVRKRDECTGQDKTLLEQHCKLGVAVLAEQPGMPEDVLRVVKEHHERSDGSGFPAALHHDQTSQLAQIVGIVDFYDGMVSRRGTRPSMMPHDAVRQLFLAGERGQFEKSLVELMIRSIGVYPVGSLVRLNTGEQAVVVGVNPQQRLKPLVKITTDPQGGSYPTPIEVDLATPSADHTVRSVLRVLDPIRERVNIGIHLDNSDLRAA</sequence>
<dbReference type="PANTHER" id="PTHR43155">
    <property type="entry name" value="CYCLIC DI-GMP PHOSPHODIESTERASE PA4108-RELATED"/>
    <property type="match status" value="1"/>
</dbReference>
<reference evidence="3 4" key="1">
    <citation type="submission" date="2015-10" db="EMBL/GenBank/DDBJ databases">
        <authorList>
            <person name="Gilbert D.G."/>
        </authorList>
    </citation>
    <scope>NUCLEOTIDE SEQUENCE [LARGE SCALE GENOMIC DNA]</scope>
    <source>
        <strain evidence="3">COMA1</strain>
    </source>
</reference>
<accession>A0A0S4LJF7</accession>
<dbReference type="SMART" id="SM00471">
    <property type="entry name" value="HDc"/>
    <property type="match status" value="1"/>
</dbReference>
<dbReference type="AlphaFoldDB" id="A0A0S4LJF7"/>
<dbReference type="PANTHER" id="PTHR43155:SF2">
    <property type="entry name" value="CYCLIC DI-GMP PHOSPHODIESTERASE PA4108"/>
    <property type="match status" value="1"/>
</dbReference>
<evidence type="ECO:0000259" key="2">
    <source>
        <dbReference type="PROSITE" id="PS51832"/>
    </source>
</evidence>
<dbReference type="CDD" id="cd00077">
    <property type="entry name" value="HDc"/>
    <property type="match status" value="1"/>
</dbReference>
<dbReference type="InterPro" id="IPR021812">
    <property type="entry name" value="DUF3391"/>
</dbReference>
<dbReference type="InterPro" id="IPR003607">
    <property type="entry name" value="HD/PDEase_dom"/>
</dbReference>
<dbReference type="SUPFAM" id="SSF109604">
    <property type="entry name" value="HD-domain/PDEase-like"/>
    <property type="match status" value="1"/>
</dbReference>
<evidence type="ECO:0000313" key="3">
    <source>
        <dbReference type="EMBL" id="CUS37715.1"/>
    </source>
</evidence>
<protein>
    <submittedName>
        <fullName evidence="3">Putative Metal-dependent phosphohydrolase</fullName>
    </submittedName>
</protein>
<feature type="domain" description="HD-GYP" evidence="2">
    <location>
        <begin position="150"/>
        <end position="347"/>
    </location>
</feature>
<dbReference type="Proteomes" id="UP000199032">
    <property type="component" value="Unassembled WGS sequence"/>
</dbReference>
<dbReference type="Pfam" id="PF11871">
    <property type="entry name" value="DUF3391"/>
    <property type="match status" value="1"/>
</dbReference>
<dbReference type="Gene3D" id="1.10.3210.10">
    <property type="entry name" value="Hypothetical protein af1432"/>
    <property type="match status" value="1"/>
</dbReference>
<dbReference type="STRING" id="1742972.COMA1_40216"/>